<organism evidence="1 2">
    <name type="scientific">Massilia hydrophila</name>
    <dbReference type="NCBI Taxonomy" id="3044279"/>
    <lineage>
        <taxon>Bacteria</taxon>
        <taxon>Pseudomonadati</taxon>
        <taxon>Pseudomonadota</taxon>
        <taxon>Betaproteobacteria</taxon>
        <taxon>Burkholderiales</taxon>
        <taxon>Oxalobacteraceae</taxon>
        <taxon>Telluria group</taxon>
        <taxon>Massilia</taxon>
    </lineage>
</organism>
<sequence>MIYHGSVATSFIEVRARDTRVAGERAEGVVTVSRNGLGTVLRFRGIDFIGGQCMNAADGRPLVVFQAFCGGSGCQDLANWGVIDPALLRVLMVPTDGNRQAAQTLLGGALRALKMISVEREANRQGVALF</sequence>
<accession>A0ABS7YC06</accession>
<protein>
    <recommendedName>
        <fullName evidence="3">DUF3990 domain-containing protein</fullName>
    </recommendedName>
</protein>
<comment type="caution">
    <text evidence="1">The sequence shown here is derived from an EMBL/GenBank/DDBJ whole genome shotgun (WGS) entry which is preliminary data.</text>
</comment>
<name>A0ABS7YC06_9BURK</name>
<gene>
    <name evidence="1" type="ORF">LE190_13415</name>
</gene>
<evidence type="ECO:0008006" key="3">
    <source>
        <dbReference type="Google" id="ProtNLM"/>
    </source>
</evidence>
<dbReference type="RefSeq" id="WP_225239178.1">
    <property type="nucleotide sequence ID" value="NZ_JAHYBX010000005.1"/>
</dbReference>
<dbReference type="EMBL" id="JAHYBX010000005">
    <property type="protein sequence ID" value="MCA1856918.1"/>
    <property type="molecule type" value="Genomic_DNA"/>
</dbReference>
<reference evidence="1 2" key="1">
    <citation type="submission" date="2021-07" db="EMBL/GenBank/DDBJ databases">
        <title>Characterization of Violacein-producing bacteria and related species.</title>
        <authorList>
            <person name="Wilson H.S."/>
            <person name="De Leon M.E."/>
        </authorList>
    </citation>
    <scope>NUCLEOTIDE SEQUENCE [LARGE SCALE GENOMIC DNA]</scope>
    <source>
        <strain evidence="1 2">HSC-2F05</strain>
    </source>
</reference>
<evidence type="ECO:0000313" key="1">
    <source>
        <dbReference type="EMBL" id="MCA1856918.1"/>
    </source>
</evidence>
<dbReference type="Proteomes" id="UP001198602">
    <property type="component" value="Unassembled WGS sequence"/>
</dbReference>
<evidence type="ECO:0000313" key="2">
    <source>
        <dbReference type="Proteomes" id="UP001198602"/>
    </source>
</evidence>
<proteinExistence type="predicted"/>
<keyword evidence="2" id="KW-1185">Reference proteome</keyword>